<dbReference type="EC" id="2.7.1.12" evidence="3 9"/>
<evidence type="ECO:0000256" key="2">
    <source>
        <dbReference type="ARBA" id="ARBA00008420"/>
    </source>
</evidence>
<comment type="similarity">
    <text evidence="2 9">Belongs to the gluconokinase GntK/GntV family.</text>
</comment>
<evidence type="ECO:0000313" key="10">
    <source>
        <dbReference type="EMBL" id="MDO6453421.1"/>
    </source>
</evidence>
<dbReference type="PRINTS" id="PR01100">
    <property type="entry name" value="SHIKIMTKNASE"/>
</dbReference>
<gene>
    <name evidence="10" type="ORF">Q4490_07570</name>
</gene>
<dbReference type="SUPFAM" id="SSF52540">
    <property type="entry name" value="P-loop containing nucleoside triphosphate hydrolases"/>
    <property type="match status" value="1"/>
</dbReference>
<sequence length="170" mass="19255">MNKQKIIVMGVSGCGKSLIGSLLAEHLGLSFYDGDDFHPPENVEKMRQGTPLNDHDRREWLHTLNQLITSKPNAVVACSGLKPQYRELLRQGNEATLIYLKGDIDTIWKRHQQREGHYFNGRGMLESQFGDLIEPLTDEAVHIDIDQPVEDVFNDILKALDDPLAHPTRS</sequence>
<dbReference type="GO" id="GO:0005737">
    <property type="term" value="C:cytoplasm"/>
    <property type="evidence" value="ECO:0007669"/>
    <property type="project" value="TreeGrafter"/>
</dbReference>
<dbReference type="InterPro" id="IPR027417">
    <property type="entry name" value="P-loop_NTPase"/>
</dbReference>
<reference evidence="10" key="1">
    <citation type="submission" date="2023-07" db="EMBL/GenBank/DDBJ databases">
        <title>Genome content predicts the carbon catabolic preferences of heterotrophic bacteria.</title>
        <authorList>
            <person name="Gralka M."/>
        </authorList>
    </citation>
    <scope>NUCLEOTIDE SEQUENCE</scope>
    <source>
        <strain evidence="10">I2M16</strain>
    </source>
</reference>
<keyword evidence="7 9" id="KW-0067">ATP-binding</keyword>
<dbReference type="NCBIfam" id="TIGR01313">
    <property type="entry name" value="therm_gnt_kin"/>
    <property type="match status" value="1"/>
</dbReference>
<accession>A0AAW7XI66</accession>
<dbReference type="Proteomes" id="UP001169862">
    <property type="component" value="Unassembled WGS sequence"/>
</dbReference>
<proteinExistence type="inferred from homology"/>
<evidence type="ECO:0000313" key="11">
    <source>
        <dbReference type="Proteomes" id="UP001169862"/>
    </source>
</evidence>
<evidence type="ECO:0000256" key="3">
    <source>
        <dbReference type="ARBA" id="ARBA00012054"/>
    </source>
</evidence>
<dbReference type="InterPro" id="IPR006001">
    <property type="entry name" value="Therm_gnt_kin"/>
</dbReference>
<keyword evidence="6 9" id="KW-0418">Kinase</keyword>
<evidence type="ECO:0000256" key="8">
    <source>
        <dbReference type="ARBA" id="ARBA00048090"/>
    </source>
</evidence>
<protein>
    <recommendedName>
        <fullName evidence="3 9">Gluconokinase</fullName>
        <ecNumber evidence="3 9">2.7.1.12</ecNumber>
    </recommendedName>
</protein>
<dbReference type="Gene3D" id="3.40.50.300">
    <property type="entry name" value="P-loop containing nucleotide triphosphate hydrolases"/>
    <property type="match status" value="1"/>
</dbReference>
<dbReference type="CDD" id="cd02021">
    <property type="entry name" value="GntK"/>
    <property type="match status" value="1"/>
</dbReference>
<comment type="pathway">
    <text evidence="1">Carbohydrate acid metabolism.</text>
</comment>
<keyword evidence="5 9" id="KW-0547">Nucleotide-binding</keyword>
<dbReference type="Pfam" id="PF01202">
    <property type="entry name" value="SKI"/>
    <property type="match status" value="1"/>
</dbReference>
<dbReference type="RefSeq" id="WP_303549660.1">
    <property type="nucleotide sequence ID" value="NZ_JAUOPG010000004.1"/>
</dbReference>
<organism evidence="10 11">
    <name type="scientific">Neptunomonas phycophila</name>
    <dbReference type="NCBI Taxonomy" id="1572645"/>
    <lineage>
        <taxon>Bacteria</taxon>
        <taxon>Pseudomonadati</taxon>
        <taxon>Pseudomonadota</taxon>
        <taxon>Gammaproteobacteria</taxon>
        <taxon>Oceanospirillales</taxon>
        <taxon>Oceanospirillaceae</taxon>
        <taxon>Neptunomonas</taxon>
    </lineage>
</organism>
<evidence type="ECO:0000256" key="5">
    <source>
        <dbReference type="ARBA" id="ARBA00022741"/>
    </source>
</evidence>
<dbReference type="GO" id="GO:0005975">
    <property type="term" value="P:carbohydrate metabolic process"/>
    <property type="evidence" value="ECO:0007669"/>
    <property type="project" value="InterPro"/>
</dbReference>
<evidence type="ECO:0000256" key="1">
    <source>
        <dbReference type="ARBA" id="ARBA00004761"/>
    </source>
</evidence>
<evidence type="ECO:0000256" key="6">
    <source>
        <dbReference type="ARBA" id="ARBA00022777"/>
    </source>
</evidence>
<keyword evidence="4 9" id="KW-0808">Transferase</keyword>
<evidence type="ECO:0000256" key="9">
    <source>
        <dbReference type="RuleBase" id="RU363066"/>
    </source>
</evidence>
<dbReference type="EMBL" id="JAUOPG010000004">
    <property type="protein sequence ID" value="MDO6453421.1"/>
    <property type="molecule type" value="Genomic_DNA"/>
</dbReference>
<name>A0AAW7XI66_9GAMM</name>
<comment type="caution">
    <text evidence="10">The sequence shown here is derived from an EMBL/GenBank/DDBJ whole genome shotgun (WGS) entry which is preliminary data.</text>
</comment>
<dbReference type="PANTHER" id="PTHR43442">
    <property type="entry name" value="GLUCONOKINASE-RELATED"/>
    <property type="match status" value="1"/>
</dbReference>
<evidence type="ECO:0000256" key="7">
    <source>
        <dbReference type="ARBA" id="ARBA00022840"/>
    </source>
</evidence>
<dbReference type="GO" id="GO:0005524">
    <property type="term" value="F:ATP binding"/>
    <property type="evidence" value="ECO:0007669"/>
    <property type="project" value="UniProtKB-KW"/>
</dbReference>
<dbReference type="GO" id="GO:0046316">
    <property type="term" value="F:gluconokinase activity"/>
    <property type="evidence" value="ECO:0007669"/>
    <property type="project" value="UniProtKB-EC"/>
</dbReference>
<comment type="catalytic activity">
    <reaction evidence="8 9">
        <text>D-gluconate + ATP = 6-phospho-D-gluconate + ADP + H(+)</text>
        <dbReference type="Rhea" id="RHEA:19433"/>
        <dbReference type="ChEBI" id="CHEBI:15378"/>
        <dbReference type="ChEBI" id="CHEBI:18391"/>
        <dbReference type="ChEBI" id="CHEBI:30616"/>
        <dbReference type="ChEBI" id="CHEBI:58759"/>
        <dbReference type="ChEBI" id="CHEBI:456216"/>
        <dbReference type="EC" id="2.7.1.12"/>
    </reaction>
</comment>
<evidence type="ECO:0000256" key="4">
    <source>
        <dbReference type="ARBA" id="ARBA00022679"/>
    </source>
</evidence>
<dbReference type="PANTHER" id="PTHR43442:SF3">
    <property type="entry name" value="GLUCONOKINASE-RELATED"/>
    <property type="match status" value="1"/>
</dbReference>
<dbReference type="AlphaFoldDB" id="A0AAW7XI66"/>
<dbReference type="InterPro" id="IPR031322">
    <property type="entry name" value="Shikimate/glucono_kinase"/>
</dbReference>